<reference evidence="1 2" key="1">
    <citation type="submission" date="2018-04" db="EMBL/GenBank/DDBJ databases">
        <title>Altererythrobacter sp. HME9302 genome sequencing and assembly.</title>
        <authorList>
            <person name="Kang H."/>
            <person name="Kim H."/>
            <person name="Joh K."/>
        </authorList>
    </citation>
    <scope>NUCLEOTIDE SEQUENCE [LARGE SCALE GENOMIC DNA]</scope>
    <source>
        <strain evidence="1 2">HME9302</strain>
    </source>
</reference>
<proteinExistence type="predicted"/>
<dbReference type="AlphaFoldDB" id="A0A369QDX1"/>
<dbReference type="Proteomes" id="UP000253727">
    <property type="component" value="Unassembled WGS sequence"/>
</dbReference>
<protein>
    <submittedName>
        <fullName evidence="1">Uncharacterized protein</fullName>
    </submittedName>
</protein>
<name>A0A369QDX1_9SPHN</name>
<keyword evidence="2" id="KW-1185">Reference proteome</keyword>
<dbReference type="EMBL" id="QBKA01000002">
    <property type="protein sequence ID" value="RDC61119.1"/>
    <property type="molecule type" value="Genomic_DNA"/>
</dbReference>
<evidence type="ECO:0000313" key="2">
    <source>
        <dbReference type="Proteomes" id="UP000253727"/>
    </source>
</evidence>
<evidence type="ECO:0000313" key="1">
    <source>
        <dbReference type="EMBL" id="RDC61119.1"/>
    </source>
</evidence>
<sequence length="127" mass="13894">MQRGNCQPSRRDAGHKNCLAAPSLPLPAEQRIGGTAMGRGLVAVGGNARHLGFKQGDTVVKFVLRIRAEFLGGELARGVALAAWIFWLFHRLHFRAGKRVLSMGGNAWSARDVAAFGWPVHQPRQWA</sequence>
<gene>
    <name evidence="1" type="ORF">HME9302_02338</name>
</gene>
<accession>A0A369QDX1</accession>
<comment type="caution">
    <text evidence="1">The sequence shown here is derived from an EMBL/GenBank/DDBJ whole genome shotgun (WGS) entry which is preliminary data.</text>
</comment>
<organism evidence="1 2">
    <name type="scientific">Alteripontixanthobacter maritimus</name>
    <dbReference type="NCBI Taxonomy" id="2161824"/>
    <lineage>
        <taxon>Bacteria</taxon>
        <taxon>Pseudomonadati</taxon>
        <taxon>Pseudomonadota</taxon>
        <taxon>Alphaproteobacteria</taxon>
        <taxon>Sphingomonadales</taxon>
        <taxon>Erythrobacteraceae</taxon>
        <taxon>Alteripontixanthobacter</taxon>
    </lineage>
</organism>